<evidence type="ECO:0000256" key="6">
    <source>
        <dbReference type="SAM" id="Phobius"/>
    </source>
</evidence>
<evidence type="ECO:0000256" key="3">
    <source>
        <dbReference type="ARBA" id="ARBA00022989"/>
    </source>
</evidence>
<dbReference type="PANTHER" id="PTHR23501:SF197">
    <property type="entry name" value="COMD"/>
    <property type="match status" value="1"/>
</dbReference>
<sequence>CLVELRATEPVIPMRLFRNRTFNAASAVGFVIGFTMFGAIVYLPLYLQIVHGASPTKSGLELLPMVLGMLTTFIVSGQLVSRTGRYKIFPIAGSAVTALGLDLMAHLGPPRPSATWRSTWWWWPRARARHAGPRRRGPNSVPTTSSARRRRR</sequence>
<dbReference type="InterPro" id="IPR011701">
    <property type="entry name" value="MFS"/>
</dbReference>
<protein>
    <submittedName>
        <fullName evidence="7">Multidrug-efflux transporter</fullName>
    </submittedName>
</protein>
<feature type="transmembrane region" description="Helical" evidence="6">
    <location>
        <begin position="62"/>
        <end position="81"/>
    </location>
</feature>
<keyword evidence="3 6" id="KW-1133">Transmembrane helix</keyword>
<evidence type="ECO:0000256" key="2">
    <source>
        <dbReference type="ARBA" id="ARBA00022692"/>
    </source>
</evidence>
<evidence type="ECO:0000256" key="1">
    <source>
        <dbReference type="ARBA" id="ARBA00004141"/>
    </source>
</evidence>
<dbReference type="AlphaFoldDB" id="T0Y1N6"/>
<comment type="subcellular location">
    <subcellularLocation>
        <location evidence="1">Membrane</location>
        <topology evidence="1">Multi-pass membrane protein</topology>
    </subcellularLocation>
</comment>
<reference evidence="7" key="1">
    <citation type="submission" date="2013-08" db="EMBL/GenBank/DDBJ databases">
        <authorList>
            <person name="Mendez C."/>
            <person name="Richter M."/>
            <person name="Ferrer M."/>
            <person name="Sanchez J."/>
        </authorList>
    </citation>
    <scope>NUCLEOTIDE SEQUENCE</scope>
</reference>
<dbReference type="GO" id="GO:0022857">
    <property type="term" value="F:transmembrane transporter activity"/>
    <property type="evidence" value="ECO:0007669"/>
    <property type="project" value="InterPro"/>
</dbReference>
<keyword evidence="2 6" id="KW-0812">Transmembrane</keyword>
<feature type="non-terminal residue" evidence="7">
    <location>
        <position position="1"/>
    </location>
</feature>
<feature type="transmembrane region" description="Helical" evidence="6">
    <location>
        <begin position="21"/>
        <end position="42"/>
    </location>
</feature>
<dbReference type="GO" id="GO:0005886">
    <property type="term" value="C:plasma membrane"/>
    <property type="evidence" value="ECO:0007669"/>
    <property type="project" value="TreeGrafter"/>
</dbReference>
<keyword evidence="4 6" id="KW-0472">Membrane</keyword>
<gene>
    <name evidence="7" type="ORF">B1B_19386</name>
</gene>
<dbReference type="InterPro" id="IPR036259">
    <property type="entry name" value="MFS_trans_sf"/>
</dbReference>
<name>T0Y1N6_9ZZZZ</name>
<accession>T0Y1N6</accession>
<dbReference type="EMBL" id="AUZY01013026">
    <property type="protein sequence ID" value="EQD26923.1"/>
    <property type="molecule type" value="Genomic_DNA"/>
</dbReference>
<dbReference type="PANTHER" id="PTHR23501">
    <property type="entry name" value="MAJOR FACILITATOR SUPERFAMILY"/>
    <property type="match status" value="1"/>
</dbReference>
<feature type="non-terminal residue" evidence="7">
    <location>
        <position position="152"/>
    </location>
</feature>
<evidence type="ECO:0000313" key="7">
    <source>
        <dbReference type="EMBL" id="EQD26923.1"/>
    </source>
</evidence>
<evidence type="ECO:0000256" key="5">
    <source>
        <dbReference type="SAM" id="MobiDB-lite"/>
    </source>
</evidence>
<reference evidence="7" key="2">
    <citation type="journal article" date="2014" name="ISME J.">
        <title>Microbial stratification in low pH oxic and suboxic macroscopic growths along an acid mine drainage.</title>
        <authorList>
            <person name="Mendez-Garcia C."/>
            <person name="Mesa V."/>
            <person name="Sprenger R.R."/>
            <person name="Richter M."/>
            <person name="Diez M.S."/>
            <person name="Solano J."/>
            <person name="Bargiela R."/>
            <person name="Golyshina O.V."/>
            <person name="Manteca A."/>
            <person name="Ramos J.L."/>
            <person name="Gallego J.R."/>
            <person name="Llorente I."/>
            <person name="Martins Dos Santos V.A."/>
            <person name="Jensen O.N."/>
            <person name="Pelaez A.I."/>
            <person name="Sanchez J."/>
            <person name="Ferrer M."/>
        </authorList>
    </citation>
    <scope>NUCLEOTIDE SEQUENCE</scope>
</reference>
<dbReference type="Gene3D" id="1.20.1250.20">
    <property type="entry name" value="MFS general substrate transporter like domains"/>
    <property type="match status" value="1"/>
</dbReference>
<comment type="caution">
    <text evidence="7">The sequence shown here is derived from an EMBL/GenBank/DDBJ whole genome shotgun (WGS) entry which is preliminary data.</text>
</comment>
<proteinExistence type="predicted"/>
<organism evidence="7">
    <name type="scientific">mine drainage metagenome</name>
    <dbReference type="NCBI Taxonomy" id="410659"/>
    <lineage>
        <taxon>unclassified sequences</taxon>
        <taxon>metagenomes</taxon>
        <taxon>ecological metagenomes</taxon>
    </lineage>
</organism>
<feature type="region of interest" description="Disordered" evidence="5">
    <location>
        <begin position="130"/>
        <end position="152"/>
    </location>
</feature>
<dbReference type="Pfam" id="PF07690">
    <property type="entry name" value="MFS_1"/>
    <property type="match status" value="1"/>
</dbReference>
<dbReference type="SUPFAM" id="SSF103473">
    <property type="entry name" value="MFS general substrate transporter"/>
    <property type="match status" value="1"/>
</dbReference>
<evidence type="ECO:0000256" key="4">
    <source>
        <dbReference type="ARBA" id="ARBA00023136"/>
    </source>
</evidence>